<name>A0A2C5KAS7_9BACI</name>
<dbReference type="AlphaFoldDB" id="A0A2C5KAS7"/>
<evidence type="ECO:0000259" key="1">
    <source>
        <dbReference type="Pfam" id="PF00239"/>
    </source>
</evidence>
<accession>A0A2C5KAS7</accession>
<organism evidence="2 3">
    <name type="scientific">Bacillus toyonensis</name>
    <dbReference type="NCBI Taxonomy" id="155322"/>
    <lineage>
        <taxon>Bacteria</taxon>
        <taxon>Bacillati</taxon>
        <taxon>Bacillota</taxon>
        <taxon>Bacilli</taxon>
        <taxon>Bacillales</taxon>
        <taxon>Bacillaceae</taxon>
        <taxon>Bacillus</taxon>
        <taxon>Bacillus cereus group</taxon>
    </lineage>
</organism>
<dbReference type="SUPFAM" id="SSF53041">
    <property type="entry name" value="Resolvase-like"/>
    <property type="match status" value="1"/>
</dbReference>
<dbReference type="InterPro" id="IPR006119">
    <property type="entry name" value="Resolv_N"/>
</dbReference>
<reference evidence="2 3" key="1">
    <citation type="submission" date="2017-09" db="EMBL/GenBank/DDBJ databases">
        <title>Large-scale bioinformatics analysis of Bacillus genomes uncovers conserved roles of natural products in bacterial physiology.</title>
        <authorList>
            <consortium name="Agbiome Team Llc"/>
            <person name="Bleich R.M."/>
            <person name="Grubbs K.J."/>
            <person name="Santa Maria K.C."/>
            <person name="Allen S.E."/>
            <person name="Farag S."/>
            <person name="Shank E.A."/>
            <person name="Bowers A."/>
        </authorList>
    </citation>
    <scope>NUCLEOTIDE SEQUENCE [LARGE SCALE GENOMIC DNA]</scope>
    <source>
        <strain evidence="2 3">AFS094862</strain>
    </source>
</reference>
<dbReference type="GO" id="GO:0003677">
    <property type="term" value="F:DNA binding"/>
    <property type="evidence" value="ECO:0007669"/>
    <property type="project" value="InterPro"/>
</dbReference>
<dbReference type="RefSeq" id="WP_098071678.1">
    <property type="nucleotide sequence ID" value="NZ_NUAZ01000413.1"/>
</dbReference>
<evidence type="ECO:0000313" key="3">
    <source>
        <dbReference type="Proteomes" id="UP000225320"/>
    </source>
</evidence>
<dbReference type="GO" id="GO:0000150">
    <property type="term" value="F:DNA strand exchange activity"/>
    <property type="evidence" value="ECO:0007669"/>
    <property type="project" value="InterPro"/>
</dbReference>
<comment type="caution">
    <text evidence="2">The sequence shown here is derived from an EMBL/GenBank/DDBJ whole genome shotgun (WGS) entry which is preliminary data.</text>
</comment>
<sequence length="89" mass="10596">MNRLARSLKHMLELVENFEKRNVHIFSLDYEWERELLKEKQRVGLDIVKKGGQLGRPRKCGKKHEGMEHAIHLYKEGKRTINQICNITK</sequence>
<gene>
    <name evidence="2" type="ORF">CON73_31950</name>
</gene>
<feature type="domain" description="Resolvase/invertase-type recombinase catalytic" evidence="1">
    <location>
        <begin position="2"/>
        <end position="69"/>
    </location>
</feature>
<dbReference type="Proteomes" id="UP000225320">
    <property type="component" value="Unassembled WGS sequence"/>
</dbReference>
<evidence type="ECO:0000313" key="2">
    <source>
        <dbReference type="EMBL" id="PGG78139.1"/>
    </source>
</evidence>
<protein>
    <recommendedName>
        <fullName evidence="1">Resolvase/invertase-type recombinase catalytic domain-containing protein</fullName>
    </recommendedName>
</protein>
<dbReference type="EMBL" id="NVOI01000218">
    <property type="protein sequence ID" value="PGG78139.1"/>
    <property type="molecule type" value="Genomic_DNA"/>
</dbReference>
<proteinExistence type="predicted"/>
<dbReference type="InterPro" id="IPR036162">
    <property type="entry name" value="Resolvase-like_N_sf"/>
</dbReference>
<dbReference type="Pfam" id="PF00239">
    <property type="entry name" value="Resolvase"/>
    <property type="match status" value="1"/>
</dbReference>